<dbReference type="InterPro" id="IPR036465">
    <property type="entry name" value="vWFA_dom_sf"/>
</dbReference>
<comment type="subcellular location">
    <subcellularLocation>
        <location evidence="1">Membrane</location>
    </subcellularLocation>
</comment>
<dbReference type="InterPro" id="IPR040853">
    <property type="entry name" value="RapA2_cadherin-like"/>
</dbReference>
<keyword evidence="3" id="KW-0677">Repeat</keyword>
<evidence type="ECO:0000259" key="7">
    <source>
        <dbReference type="PROSITE" id="PS50234"/>
    </source>
</evidence>
<dbReference type="InterPro" id="IPR002035">
    <property type="entry name" value="VWF_A"/>
</dbReference>
<dbReference type="Gene3D" id="2.60.40.2810">
    <property type="match status" value="1"/>
</dbReference>
<dbReference type="Pfam" id="PF17963">
    <property type="entry name" value="Big_9"/>
    <property type="match status" value="1"/>
</dbReference>
<evidence type="ECO:0000256" key="2">
    <source>
        <dbReference type="ARBA" id="ARBA00022656"/>
    </source>
</evidence>
<evidence type="ECO:0000313" key="10">
    <source>
        <dbReference type="Proteomes" id="UP001195660"/>
    </source>
</evidence>
<dbReference type="Pfam" id="PF13519">
    <property type="entry name" value="VWA_2"/>
    <property type="match status" value="1"/>
</dbReference>
<dbReference type="PROSITE" id="PS50268">
    <property type="entry name" value="CADHERIN_2"/>
    <property type="match status" value="1"/>
</dbReference>
<evidence type="ECO:0000256" key="1">
    <source>
        <dbReference type="ARBA" id="ARBA00004370"/>
    </source>
</evidence>
<keyword evidence="2" id="KW-0800">Toxin</keyword>
<feature type="domain" description="VWFA" evidence="7">
    <location>
        <begin position="1670"/>
        <end position="1869"/>
    </location>
</feature>
<dbReference type="InterPro" id="IPR013783">
    <property type="entry name" value="Ig-like_fold"/>
</dbReference>
<dbReference type="InterPro" id="IPR003995">
    <property type="entry name" value="RTX_toxin_determinant-A"/>
</dbReference>
<dbReference type="EMBL" id="WOFE01000010">
    <property type="protein sequence ID" value="MBM5572748.1"/>
    <property type="molecule type" value="Genomic_DNA"/>
</dbReference>
<keyword evidence="10" id="KW-1185">Reference proteome</keyword>
<dbReference type="Gene3D" id="2.60.40.10">
    <property type="entry name" value="Immunoglobulins"/>
    <property type="match status" value="2"/>
</dbReference>
<feature type="region of interest" description="Disordered" evidence="6">
    <location>
        <begin position="1512"/>
        <end position="1536"/>
    </location>
</feature>
<protein>
    <submittedName>
        <fullName evidence="9">Retention module-containing protein</fullName>
    </submittedName>
</protein>
<dbReference type="SUPFAM" id="SSF51120">
    <property type="entry name" value="beta-Roll"/>
    <property type="match status" value="1"/>
</dbReference>
<dbReference type="InterPro" id="IPR019960">
    <property type="entry name" value="T1SS_VCA0849"/>
</dbReference>
<dbReference type="SMART" id="SM00327">
    <property type="entry name" value="VWA"/>
    <property type="match status" value="1"/>
</dbReference>
<comment type="caution">
    <text evidence="9">The sequence shown here is derived from an EMBL/GenBank/DDBJ whole genome shotgun (WGS) entry which is preliminary data.</text>
</comment>
<evidence type="ECO:0000259" key="8">
    <source>
        <dbReference type="PROSITE" id="PS50268"/>
    </source>
</evidence>
<feature type="domain" description="Cadherin" evidence="8">
    <location>
        <begin position="734"/>
        <end position="843"/>
    </location>
</feature>
<dbReference type="InterPro" id="IPR047777">
    <property type="entry name" value="LapA-like_RM"/>
</dbReference>
<dbReference type="Pfam" id="PF17803">
    <property type="entry name" value="Cadherin_4"/>
    <property type="match status" value="1"/>
</dbReference>
<feature type="compositionally biased region" description="Low complexity" evidence="6">
    <location>
        <begin position="1512"/>
        <end position="1528"/>
    </location>
</feature>
<dbReference type="Gene3D" id="3.40.50.410">
    <property type="entry name" value="von Willebrand factor, type A domain"/>
    <property type="match status" value="1"/>
</dbReference>
<name>A0ABS2CF11_9NEIS</name>
<dbReference type="InterPro" id="IPR018511">
    <property type="entry name" value="Hemolysin-typ_Ca-bd_CS"/>
</dbReference>
<dbReference type="PROSITE" id="PS00330">
    <property type="entry name" value="HEMOLYSIN_CALCIUM"/>
    <property type="match status" value="2"/>
</dbReference>
<dbReference type="Pfam" id="PF00353">
    <property type="entry name" value="HemolysinCabind"/>
    <property type="match status" value="1"/>
</dbReference>
<dbReference type="NCBIfam" id="NF033682">
    <property type="entry name" value="retention_LapA"/>
    <property type="match status" value="1"/>
</dbReference>
<evidence type="ECO:0000256" key="4">
    <source>
        <dbReference type="ARBA" id="ARBA00023026"/>
    </source>
</evidence>
<evidence type="ECO:0000256" key="3">
    <source>
        <dbReference type="ARBA" id="ARBA00022737"/>
    </source>
</evidence>
<reference evidence="9 10" key="1">
    <citation type="submission" date="2019-11" db="EMBL/GenBank/DDBJ databases">
        <title>Novel Deefgea species.</title>
        <authorList>
            <person name="Han J.-H."/>
        </authorList>
    </citation>
    <scope>NUCLEOTIDE SEQUENCE [LARGE SCALE GENOMIC DNA]</scope>
    <source>
        <strain evidence="9 10">LMG 24817</strain>
    </source>
</reference>
<dbReference type="NCBIfam" id="NF012211">
    <property type="entry name" value="tand_rpt_95"/>
    <property type="match status" value="1"/>
</dbReference>
<dbReference type="Proteomes" id="UP001195660">
    <property type="component" value="Unassembled WGS sequence"/>
</dbReference>
<dbReference type="CDD" id="cd00198">
    <property type="entry name" value="vWFA"/>
    <property type="match status" value="1"/>
</dbReference>
<dbReference type="NCBIfam" id="TIGR01965">
    <property type="entry name" value="VCBS_repeat"/>
    <property type="match status" value="6"/>
</dbReference>
<dbReference type="InterPro" id="IPR010221">
    <property type="entry name" value="VCBS_dom"/>
</dbReference>
<dbReference type="Pfam" id="PF17892">
    <property type="entry name" value="Cadherin_5"/>
    <property type="match status" value="1"/>
</dbReference>
<organism evidence="9 10">
    <name type="scientific">Deefgea chitinilytica</name>
    <dbReference type="NCBI Taxonomy" id="570276"/>
    <lineage>
        <taxon>Bacteria</taxon>
        <taxon>Pseudomonadati</taxon>
        <taxon>Pseudomonadota</taxon>
        <taxon>Betaproteobacteria</taxon>
        <taxon>Neisseriales</taxon>
        <taxon>Chitinibacteraceae</taxon>
        <taxon>Deefgea</taxon>
    </lineage>
</organism>
<dbReference type="SUPFAM" id="SSF53300">
    <property type="entry name" value="vWA-like"/>
    <property type="match status" value="1"/>
</dbReference>
<dbReference type="InterPro" id="IPR002126">
    <property type="entry name" value="Cadherin-like_dom"/>
</dbReference>
<dbReference type="InterPro" id="IPR041690">
    <property type="entry name" value="Cadherin_5"/>
</dbReference>
<keyword evidence="5" id="KW-0472">Membrane</keyword>
<dbReference type="PROSITE" id="PS50234">
    <property type="entry name" value="VWFA"/>
    <property type="match status" value="1"/>
</dbReference>
<accession>A0ABS2CF11</accession>
<sequence length="2580" mass="263863">MIMAKQINTPATTASSKGTVTQVIGEVKVISASGETRVLQVGDKINIGDTIQTGANGAVAIAFEGAGQMSLGRSDSLSVTAELLANILKPAASAADDAAKIQELIAQGADPTQVAAASAAGAGEGENGGHSAVVLDTPNSRVGIETGFPTEGISVSGFNVLVDPPSSDPALEVLNTPPVATNDNSTGADDDALTTREDNALIITPATLLANDVDADGDTLTIISVQAAVNGTVALVNGNVVFTPNPNYNGPASFTYTVSDGKGGVATATVNINVTPVGEPDVTVTDENGLALGDNSIVENSEQAVSGTFSLSADEGISQINIAGVVITLAQLNALGTTPLTITTDLGSLTLTGFNATTGVVSYSYSVESGAQNHSAGDNSIVDSFTIVLTDSIGQTSSDTLDILITDTAPVARNDQREMSEDAFNASDNPQPTFFIGEGDNYNESKPNLVQITGNVIENGASGDVADSKGADAVGVSQVQNANGQSDNTSDGSGNFVIDGKYGHLILNQDGSYTYTLFTKAEADAARNNNEGEGGNTADDYIFQGYDAIQSLAASKTTFGEDESRQTTPADTVSEVFTYTLSDNDGDNSNATLSITISGSNDTPVITTQKGQDQGEVTEAGHLDDGTIVTGSPSATGTLSASDVDHGASLNWSGNTTGSYGSFAITNAGVWTYTLDNGLANSLAEGVSTSESFTATVTDEHGASSTQLVTITIIGTNDRPVISYTQGNDAGKVVEDDYPLSNEEDLPENPAITVSGQLTSDDPDNGAIANWSILGADSGTYGSIVVDTAGKWTYTLDNTAAQSLADGESKTETYTVRVTDDKGAWDDQLVTITIVGTNDDPVINSKAQNASITEVVDLGSGENTLLHSANGAVTFTDVDTLDTHTATVAPQAGNYLGTLTLDPSDSPNVTDKSVGWTFTVNDALLDSLQAGQTLTQKYDVTVNDGHGGTATQTITITLVGTNDAPVISSAVQGATITEVADLADDENTLLHSTNGAVTFTDVDTLDTHTATVAPQAGNYLGTLTLDPNDSPNVTDKSVGWTFTVNDVLLDSLQAGQTLTQKYDVTVNDGHGGTATQTITITLVGTNDAPVISSAVQGATITEVADLADNENTLLHSANGAVTFTDVDTLDTHTATVAPQAGNYLGTLTLDPNDSPNVTDKSVGWTFTVNDALLDSLQAGQTLTQKYDVTVDDGHGGTTTQTITITLVGTNDKPIISNDPGNAQGGNDVVYEAGLSAGSQAGVAAITATGTFTVGDPDGLGDIKSLTVGGITFHIASGTDTSTDKYVTSLSDLNGKTVSTAHGALHIDSYNAGVFAYTYTLTSTVQNATAADTQFSEVIPLSVTDGINSASTDITVNIIDDVPHAQNDGVATVTEDATGLANSALTSTVSGDVLSNDSAGADQSKAFGAWSSTDTAVVAALNQYGLLTQGSNGTWSYVLNNALTATQALSGTFSQDYVLHYTMKDADGDSSPATLTIHINGTNDGPHISLNQSAVLVSEEGLSNANLDTVLLNDPASSSSDPTDAADNPKTAHGTFSVSDADVGDTLTVTLLTGPTGLTSGSPAQAVQWALSPDGHTLTGYVGSNTTANAVLTITLTQGTAGNWSYDVELLKPINHANNSYEDVRSVSFDIQVSDPSQASSTATLTVNIEDDMPVANTQTVAATIPTVNTNLILTIDVSGSMGSGVGSKMELAKTALMQLIDRYDNLGDVKVMLVTFSGGSSLQGSTTWLDVTTAKSILASLTANGSTNYDSPLQQVIDHFGDAGKFTGSGTQNIAYFLSDGEPNVSGYLTYPSNETGNSSTVGIAGDDITDWQNFVSDNQINSLSFSVGSNVAPATLDPIAYNGILGSNTNAIAVPTINDLPAALLNSVQFTQHTLNLFGLNGGFGADGGHVASLTVDGVTYFFNGSVTGGTSNGTFNNGTWVINTNGTNNSGGTISIDMNTGVAHYNVSPSSSLNEIIAFTLIDNDGDKADGSVTFNLNAPPQIVVNTGNTNNANDVVNESALASGTNPSSNSEFAVGTLTLSDPNGALNTTLASITVGTTTVTLNQIMSSTGYTFSGTNGDLTISNYNSVTGLADYKFVLKSATTDVSNSIESNRFDIKISDGSLESPVQTITIQIVDDAPILAVTNGYIADKTGGVLLGNLVEMGADGGAASGAIIWNSVTSKINGSSASLTSLGEEVTISISGNTVTGKTASNATVFLIVGNTDGSYSMTLNRPIDSSKLFSTDGQLLSYGDSPRDGYYLYQGTGDQFFGFNSGALPDANKTLLATFTGTGGSGGNLNKINTSTSGIGVGGNTMDSGDTLQIDLNNNAKFSAVKISVDNYIGGEGEYFVRYTDGTTSNAWIPLVVSGSNQDAFIQAPSGKFIDSIDIAHTGHGNQFKIDGMNFFQLDTGRIPTLDLGFTAKDGDGDTVSGTVKITLDLSGSVSSGNNNPSALGGSDDVDTLAGGNGNDILSGGKGNDILNGGDGSDLFVFSTVSNNGKDTIQDFTVAAKASGGDVLDITDLLSGAGVSTASFDANEGAFLQFTAGANSGEIKVMFDADGAGAGSAVQVATLTGMGATDPTTLLNTLLNNGEIQTNH</sequence>
<dbReference type="InterPro" id="IPR011049">
    <property type="entry name" value="Serralysin-like_metalloprot_C"/>
</dbReference>
<dbReference type="NCBIfam" id="TIGR03661">
    <property type="entry name" value="T1SS_VCA0849"/>
    <property type="match status" value="1"/>
</dbReference>
<keyword evidence="4" id="KW-0843">Virulence</keyword>
<dbReference type="PRINTS" id="PR00313">
    <property type="entry name" value="CABNDNGRPT"/>
</dbReference>
<evidence type="ECO:0000256" key="6">
    <source>
        <dbReference type="SAM" id="MobiDB-lite"/>
    </source>
</evidence>
<proteinExistence type="predicted"/>
<dbReference type="InterPro" id="IPR001343">
    <property type="entry name" value="Hemolysn_Ca-bd"/>
</dbReference>
<dbReference type="PRINTS" id="PR01488">
    <property type="entry name" value="RTXTOXINA"/>
</dbReference>
<gene>
    <name evidence="9" type="ORF">GM173_14330</name>
</gene>
<evidence type="ECO:0000313" key="9">
    <source>
        <dbReference type="EMBL" id="MBM5572748.1"/>
    </source>
</evidence>
<evidence type="ECO:0000256" key="5">
    <source>
        <dbReference type="ARBA" id="ARBA00023136"/>
    </source>
</evidence>